<gene>
    <name evidence="1" type="ORF">CKO31_03640</name>
</gene>
<comment type="caution">
    <text evidence="1">The sequence shown here is derived from an EMBL/GenBank/DDBJ whole genome shotgun (WGS) entry which is preliminary data.</text>
</comment>
<dbReference type="PANTHER" id="PTHR34235">
    <property type="entry name" value="SLR1203 PROTEIN-RELATED"/>
    <property type="match status" value="1"/>
</dbReference>
<accession>A0ABS1CDP9</accession>
<dbReference type="Gene3D" id="1.20.1220.20">
    <property type="entry name" value="Uncharcterised protein PF01724"/>
    <property type="match status" value="1"/>
</dbReference>
<protein>
    <recommendedName>
        <fullName evidence="3">DUF29 domain-containing protein</fullName>
    </recommendedName>
</protein>
<evidence type="ECO:0000313" key="2">
    <source>
        <dbReference type="Proteomes" id="UP000748752"/>
    </source>
</evidence>
<dbReference type="Pfam" id="PF01724">
    <property type="entry name" value="DUF29"/>
    <property type="match status" value="1"/>
</dbReference>
<organism evidence="1 2">
    <name type="scientific">Thiohalocapsa halophila</name>
    <dbReference type="NCBI Taxonomy" id="69359"/>
    <lineage>
        <taxon>Bacteria</taxon>
        <taxon>Pseudomonadati</taxon>
        <taxon>Pseudomonadota</taxon>
        <taxon>Gammaproteobacteria</taxon>
        <taxon>Chromatiales</taxon>
        <taxon>Chromatiaceae</taxon>
        <taxon>Thiohalocapsa</taxon>
    </lineage>
</organism>
<reference evidence="1 2" key="1">
    <citation type="journal article" date="2020" name="Microorganisms">
        <title>Osmotic Adaptation and Compatible Solute Biosynthesis of Phototrophic Bacteria as Revealed from Genome Analyses.</title>
        <authorList>
            <person name="Imhoff J.F."/>
            <person name="Rahn T."/>
            <person name="Kunzel S."/>
            <person name="Keller A."/>
            <person name="Neulinger S.C."/>
        </authorList>
    </citation>
    <scope>NUCLEOTIDE SEQUENCE [LARGE SCALE GENOMIC DNA]</scope>
    <source>
        <strain evidence="1 2">DSM 6210</strain>
    </source>
</reference>
<dbReference type="InterPro" id="IPR002636">
    <property type="entry name" value="DUF29"/>
</dbReference>
<dbReference type="EMBL" id="NRRV01000006">
    <property type="protein sequence ID" value="MBK1629848.1"/>
    <property type="molecule type" value="Genomic_DNA"/>
</dbReference>
<keyword evidence="2" id="KW-1185">Reference proteome</keyword>
<name>A0ABS1CDP9_9GAMM</name>
<sequence>MTLYDTDFYAWAEQQATLLRSGQLAQADIEHIAEEIESMGRREKRELLSRLAILLMHLLKWQAQPMLRGNFWRTTIKVQRRDIARHLADNPSLKPKLPELLADAYGDATLLASRETGLTETSFPAALTWSFEQIMDDGFWPEADQPPN</sequence>
<proteinExistence type="predicted"/>
<dbReference type="RefSeq" id="WP_200234183.1">
    <property type="nucleotide sequence ID" value="NZ_NRRV01000006.1"/>
</dbReference>
<evidence type="ECO:0000313" key="1">
    <source>
        <dbReference type="EMBL" id="MBK1629848.1"/>
    </source>
</evidence>
<dbReference type="Proteomes" id="UP000748752">
    <property type="component" value="Unassembled WGS sequence"/>
</dbReference>
<evidence type="ECO:0008006" key="3">
    <source>
        <dbReference type="Google" id="ProtNLM"/>
    </source>
</evidence>